<dbReference type="Proteomes" id="UP000661507">
    <property type="component" value="Unassembled WGS sequence"/>
</dbReference>
<sequence>MIVAAARPMAGPSRRKGGVFGEIRTHGPRIRNRLLAAVTFRHPSTIVFEIKWLAGIVSLVIAMHPHNAPFRMSPRATSSRWLGGNPKLVARVRRGGNRDLAVSPYH</sequence>
<proteinExistence type="predicted"/>
<reference evidence="1" key="2">
    <citation type="submission" date="2020-09" db="EMBL/GenBank/DDBJ databases">
        <authorList>
            <person name="Sun Q."/>
            <person name="Zhou Y."/>
        </authorList>
    </citation>
    <scope>NUCLEOTIDE SEQUENCE</scope>
    <source>
        <strain evidence="1">CGMCC 1.3617</strain>
    </source>
</reference>
<evidence type="ECO:0000313" key="2">
    <source>
        <dbReference type="Proteomes" id="UP000661507"/>
    </source>
</evidence>
<keyword evidence="2" id="KW-1185">Reference proteome</keyword>
<organism evidence="1 2">
    <name type="scientific">Neoroseomonas lacus</name>
    <dbReference type="NCBI Taxonomy" id="287609"/>
    <lineage>
        <taxon>Bacteria</taxon>
        <taxon>Pseudomonadati</taxon>
        <taxon>Pseudomonadota</taxon>
        <taxon>Alphaproteobacteria</taxon>
        <taxon>Acetobacterales</taxon>
        <taxon>Acetobacteraceae</taxon>
        <taxon>Neoroseomonas</taxon>
    </lineage>
</organism>
<comment type="caution">
    <text evidence="1">The sequence shown here is derived from an EMBL/GenBank/DDBJ whole genome shotgun (WGS) entry which is preliminary data.</text>
</comment>
<dbReference type="EMBL" id="BMKW01000002">
    <property type="protein sequence ID" value="GGJ05594.1"/>
    <property type="molecule type" value="Genomic_DNA"/>
</dbReference>
<protein>
    <submittedName>
        <fullName evidence="1">Uncharacterized protein</fullName>
    </submittedName>
</protein>
<evidence type="ECO:0000313" key="1">
    <source>
        <dbReference type="EMBL" id="GGJ05594.1"/>
    </source>
</evidence>
<name>A0A917K8Y4_9PROT</name>
<gene>
    <name evidence="1" type="ORF">GCM10011320_10550</name>
</gene>
<reference evidence="1" key="1">
    <citation type="journal article" date="2014" name="Int. J. Syst. Evol. Microbiol.">
        <title>Complete genome sequence of Corynebacterium casei LMG S-19264T (=DSM 44701T), isolated from a smear-ripened cheese.</title>
        <authorList>
            <consortium name="US DOE Joint Genome Institute (JGI-PGF)"/>
            <person name="Walter F."/>
            <person name="Albersmeier A."/>
            <person name="Kalinowski J."/>
            <person name="Ruckert C."/>
        </authorList>
    </citation>
    <scope>NUCLEOTIDE SEQUENCE</scope>
    <source>
        <strain evidence="1">CGMCC 1.3617</strain>
    </source>
</reference>
<dbReference type="AlphaFoldDB" id="A0A917K8Y4"/>
<accession>A0A917K8Y4</accession>